<feature type="region of interest" description="Disordered" evidence="1">
    <location>
        <begin position="1239"/>
        <end position="1372"/>
    </location>
</feature>
<feature type="region of interest" description="Disordered" evidence="1">
    <location>
        <begin position="1163"/>
        <end position="1224"/>
    </location>
</feature>
<dbReference type="Proteomes" id="UP000041254">
    <property type="component" value="Unassembled WGS sequence"/>
</dbReference>
<dbReference type="OMA" id="PEMHETA"/>
<feature type="compositionally biased region" description="Acidic residues" evidence="1">
    <location>
        <begin position="1517"/>
        <end position="1527"/>
    </location>
</feature>
<feature type="region of interest" description="Disordered" evidence="1">
    <location>
        <begin position="242"/>
        <end position="277"/>
    </location>
</feature>
<feature type="compositionally biased region" description="Low complexity" evidence="1">
    <location>
        <begin position="250"/>
        <end position="263"/>
    </location>
</feature>
<feature type="compositionally biased region" description="Polar residues" evidence="1">
    <location>
        <begin position="747"/>
        <end position="759"/>
    </location>
</feature>
<organism evidence="2 3">
    <name type="scientific">Vitrella brassicaformis (strain CCMP3155)</name>
    <dbReference type="NCBI Taxonomy" id="1169540"/>
    <lineage>
        <taxon>Eukaryota</taxon>
        <taxon>Sar</taxon>
        <taxon>Alveolata</taxon>
        <taxon>Colpodellida</taxon>
        <taxon>Vitrellaceae</taxon>
        <taxon>Vitrella</taxon>
    </lineage>
</organism>
<evidence type="ECO:0000256" key="1">
    <source>
        <dbReference type="SAM" id="MobiDB-lite"/>
    </source>
</evidence>
<accession>A0A0G4ENP8</accession>
<evidence type="ECO:0000313" key="2">
    <source>
        <dbReference type="EMBL" id="CEL99228.1"/>
    </source>
</evidence>
<feature type="region of interest" description="Disordered" evidence="1">
    <location>
        <begin position="368"/>
        <end position="441"/>
    </location>
</feature>
<feature type="compositionally biased region" description="Low complexity" evidence="1">
    <location>
        <begin position="1305"/>
        <end position="1318"/>
    </location>
</feature>
<dbReference type="EMBL" id="CDMY01000275">
    <property type="protein sequence ID" value="CEL99228.1"/>
    <property type="molecule type" value="Genomic_DNA"/>
</dbReference>
<feature type="region of interest" description="Disordered" evidence="1">
    <location>
        <begin position="1386"/>
        <end position="1539"/>
    </location>
</feature>
<gene>
    <name evidence="2" type="ORF">Vbra_2936</name>
</gene>
<keyword evidence="3" id="KW-1185">Reference proteome</keyword>
<feature type="compositionally biased region" description="Polar residues" evidence="1">
    <location>
        <begin position="1124"/>
        <end position="1136"/>
    </location>
</feature>
<feature type="compositionally biased region" description="Basic and acidic residues" evidence="1">
    <location>
        <begin position="528"/>
        <end position="546"/>
    </location>
</feature>
<feature type="compositionally biased region" description="Pro residues" evidence="1">
    <location>
        <begin position="1393"/>
        <end position="1403"/>
    </location>
</feature>
<name>A0A0G4ENP8_VITBC</name>
<feature type="region of interest" description="Disordered" evidence="1">
    <location>
        <begin position="517"/>
        <end position="649"/>
    </location>
</feature>
<feature type="compositionally biased region" description="Basic and acidic residues" evidence="1">
    <location>
        <begin position="1207"/>
        <end position="1220"/>
    </location>
</feature>
<feature type="compositionally biased region" description="Pro residues" evidence="1">
    <location>
        <begin position="781"/>
        <end position="791"/>
    </location>
</feature>
<reference evidence="2 3" key="1">
    <citation type="submission" date="2014-11" db="EMBL/GenBank/DDBJ databases">
        <authorList>
            <person name="Zhu J."/>
            <person name="Qi W."/>
            <person name="Song R."/>
        </authorList>
    </citation>
    <scope>NUCLEOTIDE SEQUENCE [LARGE SCALE GENOMIC DNA]</scope>
</reference>
<feature type="compositionally biased region" description="Pro residues" evidence="1">
    <location>
        <begin position="559"/>
        <end position="573"/>
    </location>
</feature>
<dbReference type="VEuPathDB" id="CryptoDB:Vbra_2936"/>
<feature type="compositionally biased region" description="Basic and acidic residues" evidence="1">
    <location>
        <begin position="1089"/>
        <end position="1099"/>
    </location>
</feature>
<feature type="region of interest" description="Disordered" evidence="1">
    <location>
        <begin position="146"/>
        <end position="204"/>
    </location>
</feature>
<feature type="compositionally biased region" description="Basic and acidic residues" evidence="1">
    <location>
        <begin position="424"/>
        <end position="435"/>
    </location>
</feature>
<feature type="region of interest" description="Disordered" evidence="1">
    <location>
        <begin position="35"/>
        <end position="59"/>
    </location>
</feature>
<feature type="compositionally biased region" description="Pro residues" evidence="1">
    <location>
        <begin position="395"/>
        <end position="404"/>
    </location>
</feature>
<feature type="compositionally biased region" description="Pro residues" evidence="1">
    <location>
        <begin position="873"/>
        <end position="891"/>
    </location>
</feature>
<feature type="compositionally biased region" description="Pro residues" evidence="1">
    <location>
        <begin position="1109"/>
        <end position="1119"/>
    </location>
</feature>
<feature type="compositionally biased region" description="Low complexity" evidence="1">
    <location>
        <begin position="586"/>
        <end position="595"/>
    </location>
</feature>
<proteinExistence type="predicted"/>
<feature type="compositionally biased region" description="Basic and acidic residues" evidence="1">
    <location>
        <begin position="1341"/>
        <end position="1372"/>
    </location>
</feature>
<feature type="compositionally biased region" description="Pro residues" evidence="1">
    <location>
        <begin position="1434"/>
        <end position="1445"/>
    </location>
</feature>
<evidence type="ECO:0000313" key="3">
    <source>
        <dbReference type="Proteomes" id="UP000041254"/>
    </source>
</evidence>
<feature type="compositionally biased region" description="Basic and acidic residues" evidence="1">
    <location>
        <begin position="799"/>
        <end position="809"/>
    </location>
</feature>
<sequence>MEDGDDVLCFDNTRTKREQELLDAFLSGKFVCEQDDEFASPSPSPTKDDAAPPTDGFSQAGVAGMAAGAGEQPEVAGRAFEASAGIAEAGRMHGIMTAGASNSLPDVERSPLDEVRQGLREQFNRVSDMYSRIAEKEARLEAQVTSLQQLQRQAHPQPPSQAFPAPRRSQANGNAFPPALRTRSTNGFGTRPTPTPTQMPDPSSYRFSNGYYTNKLYALAGYDFPAYPSPYGLLPYPPWDPASALRNGGQQLPPKQQQQQQQQGERKDWSDWGFEPSDVDKYTPKDIRFMFKGHSLTVACQGLTDGEPVPLDRYNPQYLNSKAFNTWLEMNKGMFSSLKPEPKALSDSERADLNALVAKYGGPSFWVAKEQQQPPYKESAPTPTRAEPSQHPTSGPFPPPPAQLSPPQDKNVSETSNQHLPSGVRDKSRPMRDKYGTNQRYYPGLGDKPIVGRPICHFEYVRDPEWLDVKGGRDAIKRNILSQMQHEELKREREAWERDAAEFEALMEREAADWKRDMEAAEAAEAEAGARRDKERVTLRAEREQQGRAAKRTAKRSQPPLPKQAETPPPPYTDPSDEPTQPPAKPTRAPKAAAKPPRHPARPLQTSRNRATPSKATPSGSRHPSPAPKKTHGASCSTQPPLSHLRRVPQAYIAPLPSWDPNAAAKALKKKGQSAAGGYFFGPVIMGGAKEGEKEGAQGAETNITVNYNVTAPLAKDRTPEASAAHDGHMKEIRDSLRLLKSKRHNTSQQHSPHTSTRQPARPAPPRKGPITTPARQASPPRAPKPSPGPKVPSAKRVLPGERRERPELRLGPSPAMASAAARRQLSPVKMRGVATPKKSTSLAALDVSRTPSPNPKMKSPEPLRRPPAQVATPPPPPPPSKPAEPVPLPEKTPEKTSQPIRVVHVDTAVQCSPPGGGKAEAVEKQLAFDSPRVVRSDAQVAVRPRRDVALQVQLDDPSLPPLLIIDDTRHATAPDAALQRYLYANVQRPRVVESSPAERPAPTRFRPGQVHRHRELGMQVVPPAPAAPVWLDTPTYVHPEAYTYDQSRHVRVVEDATATETADEEQREEEGREALEKKIGEALREWIDRQPPDPEMHETAVQTAGSPRPQPPPAPTPPRRTSETIAIQTSTQGDDTATAIRQLAREMEAWRERQEEAIRRLQEERARDEEERKRREAAVNSREEPSGPSDERRGRIRMTIEYPPVQEREERKQPAREGSLDPLVTRLKNLMLYGPIEGPRLLKGVKPHSAKVRAPSAPPSAAQHTRGKKPPLPPKQHPAARLTATQRRTTTVMGGFRPHERARSSVASSSDENSSPSVTTQQNGCSMCGDDDGHRRKGREGRAAESGLRRDTPTVPEPRTDTRPGMTEHEMGRVIADLNARMDRLFESIGQIPPPIQLPQPPTGTHEAKAPAPHPTPVADKPDHTRLFGWPRRPTPPPARPEVPQPQRQQQDLTPAKGRTSGTSPLESGEVRSVRSAAKYDPFDHMSPGEVRGSVVSSLEPGEVRGAFSGVVTPDDSSDLSSDDEPPAVPCRTQHRRR</sequence>
<feature type="compositionally biased region" description="Low complexity" evidence="1">
    <location>
        <begin position="1280"/>
        <end position="1292"/>
    </location>
</feature>
<feature type="compositionally biased region" description="Basic and acidic residues" evidence="1">
    <location>
        <begin position="1163"/>
        <end position="1194"/>
    </location>
</feature>
<dbReference type="InParanoid" id="A0A0G4ENP8"/>
<feature type="compositionally biased region" description="Low complexity" evidence="1">
    <location>
        <begin position="810"/>
        <end position="824"/>
    </location>
</feature>
<protein>
    <submittedName>
        <fullName evidence="2">Uncharacterized protein</fullName>
    </submittedName>
</protein>
<feature type="region of interest" description="Disordered" evidence="1">
    <location>
        <begin position="1089"/>
        <end position="1137"/>
    </location>
</feature>
<feature type="region of interest" description="Disordered" evidence="1">
    <location>
        <begin position="664"/>
        <end position="901"/>
    </location>
</feature>
<feature type="compositionally biased region" description="Polar residues" evidence="1">
    <location>
        <begin position="408"/>
        <end position="420"/>
    </location>
</feature>
<feature type="compositionally biased region" description="Polar residues" evidence="1">
    <location>
        <begin position="604"/>
        <end position="622"/>
    </location>
</feature>
<feature type="compositionally biased region" description="Basic and acidic residues" evidence="1">
    <location>
        <begin position="715"/>
        <end position="738"/>
    </location>
</feature>